<keyword evidence="1" id="KW-0547">Nucleotide-binding</keyword>
<evidence type="ECO:0000313" key="2">
    <source>
        <dbReference type="Proteomes" id="UP000595814"/>
    </source>
</evidence>
<proteinExistence type="predicted"/>
<keyword evidence="1" id="KW-0067">ATP-binding</keyword>
<protein>
    <submittedName>
        <fullName evidence="1">ABC transporter ATP-binding protein</fullName>
    </submittedName>
</protein>
<organism evidence="1 2">
    <name type="scientific">Miniphocaeibacter halophilus</name>
    <dbReference type="NCBI Taxonomy" id="2931922"/>
    <lineage>
        <taxon>Bacteria</taxon>
        <taxon>Bacillati</taxon>
        <taxon>Bacillota</taxon>
        <taxon>Tissierellia</taxon>
        <taxon>Tissierellales</taxon>
        <taxon>Peptoniphilaceae</taxon>
        <taxon>Miniphocaeibacter</taxon>
    </lineage>
</organism>
<evidence type="ECO:0000313" key="1">
    <source>
        <dbReference type="EMBL" id="QQK09048.1"/>
    </source>
</evidence>
<gene>
    <name evidence="1" type="ORF">JFY71_05805</name>
</gene>
<keyword evidence="2" id="KW-1185">Reference proteome</keyword>
<sequence length="226" mass="26017">MKIYNLKKTFENFTLSIDDLHIPQGKIYGIIGPNGCGKSTLVKIIANTIKKDSGKIDYEGLTSKDITMVPRKSYMIHDTVYNNLVYPLEIRNIKPRREIVDEYLKLADFNNEANKYAPGLSGGQMQKLALIRAMIFSPKFTIIDEGFSNLDIESTFTFEKEILKRQKENPATWIIISHQISSVSRLCDYIYFMWDGKVIAEGDRENMIYNPKIPELKRYLQTVSLS</sequence>
<reference evidence="1 2" key="1">
    <citation type="journal article" date="2022" name="Int. J. Syst. Evol. Microbiol.">
        <title>Miniphocaeibacter halophilus sp. nov., an ammonium-tolerant acetate-producing bacterium isolated from a biogas system.</title>
        <authorList>
            <person name="Schnurer A."/>
            <person name="Singh A."/>
            <person name="Bi S."/>
            <person name="Qiao W."/>
            <person name="Westerholm M."/>
        </authorList>
    </citation>
    <scope>NUCLEOTIDE SEQUENCE [LARGE SCALE GENOMIC DNA]</scope>
    <source>
        <strain evidence="1 2">AMB_01</strain>
    </source>
</reference>
<dbReference type="Proteomes" id="UP000595814">
    <property type="component" value="Chromosome"/>
</dbReference>
<name>A0AC61N3F4_9FIRM</name>
<accession>A0AC61N3F4</accession>
<dbReference type="EMBL" id="CP066744">
    <property type="protein sequence ID" value="QQK09048.1"/>
    <property type="molecule type" value="Genomic_DNA"/>
</dbReference>